<dbReference type="RefSeq" id="WP_090588448.1">
    <property type="nucleotide sequence ID" value="NZ_FNDT01000036.1"/>
</dbReference>
<evidence type="ECO:0008006" key="3">
    <source>
        <dbReference type="Google" id="ProtNLM"/>
    </source>
</evidence>
<sequence>MSIATTTGTAHARTARLGIREIVRRLNAALGATLVAALAGSKDRRISYKWAQQDGPNPNPAAVKRLQFAYAQWILVSEAEGEHVARMWFIGANPWLDHDSPIDAIRDDKFRETAAAAAAMVDDGFIG</sequence>
<dbReference type="Proteomes" id="UP000199258">
    <property type="component" value="Unassembled WGS sequence"/>
</dbReference>
<dbReference type="STRING" id="335973.SAMN04488693_13611"/>
<name>A0A1G8PP03_9MICC</name>
<organism evidence="1 2">
    <name type="scientific">Arthrobacter subterraneus</name>
    <dbReference type="NCBI Taxonomy" id="335973"/>
    <lineage>
        <taxon>Bacteria</taxon>
        <taxon>Bacillati</taxon>
        <taxon>Actinomycetota</taxon>
        <taxon>Actinomycetes</taxon>
        <taxon>Micrococcales</taxon>
        <taxon>Micrococcaceae</taxon>
        <taxon>Arthrobacter</taxon>
    </lineage>
</organism>
<keyword evidence="2" id="KW-1185">Reference proteome</keyword>
<evidence type="ECO:0000313" key="2">
    <source>
        <dbReference type="Proteomes" id="UP000199258"/>
    </source>
</evidence>
<protein>
    <recommendedName>
        <fullName evidence="3">Antitoxin Xre/MbcA/ParS-like toxin-binding domain-containing protein</fullName>
    </recommendedName>
</protein>
<dbReference type="OrthoDB" id="4748714at2"/>
<evidence type="ECO:0000313" key="1">
    <source>
        <dbReference type="EMBL" id="SDI93935.1"/>
    </source>
</evidence>
<accession>A0A1G8PP03</accession>
<dbReference type="AlphaFoldDB" id="A0A1G8PP03"/>
<reference evidence="1 2" key="1">
    <citation type="submission" date="2016-10" db="EMBL/GenBank/DDBJ databases">
        <authorList>
            <person name="de Groot N.N."/>
        </authorList>
    </citation>
    <scope>NUCLEOTIDE SEQUENCE [LARGE SCALE GENOMIC DNA]</scope>
    <source>
        <strain evidence="1 2">NP_1H</strain>
    </source>
</reference>
<proteinExistence type="predicted"/>
<dbReference type="EMBL" id="FNDT01000036">
    <property type="protein sequence ID" value="SDI93935.1"/>
    <property type="molecule type" value="Genomic_DNA"/>
</dbReference>
<gene>
    <name evidence="1" type="ORF">SAMN04488693_13611</name>
</gene>